<evidence type="ECO:0000256" key="1">
    <source>
        <dbReference type="ARBA" id="ARBA00007405"/>
    </source>
</evidence>
<dbReference type="Pfam" id="PF12637">
    <property type="entry name" value="TSCPD"/>
    <property type="match status" value="1"/>
</dbReference>
<reference evidence="7" key="2">
    <citation type="journal article" date="2021" name="PeerJ">
        <title>Extensive microbial diversity within the chicken gut microbiome revealed by metagenomics and culture.</title>
        <authorList>
            <person name="Gilroy R."/>
            <person name="Ravi A."/>
            <person name="Getino M."/>
            <person name="Pursley I."/>
            <person name="Horton D.L."/>
            <person name="Alikhan N.F."/>
            <person name="Baker D."/>
            <person name="Gharbi K."/>
            <person name="Hall N."/>
            <person name="Watson M."/>
            <person name="Adriaenssens E.M."/>
            <person name="Foster-Nyarko E."/>
            <person name="Jarju S."/>
            <person name="Secka A."/>
            <person name="Antonio M."/>
            <person name="Oren A."/>
            <person name="Chaudhuri R.R."/>
            <person name="La Ragione R."/>
            <person name="Hildebrand F."/>
            <person name="Pallen M.J."/>
        </authorList>
    </citation>
    <scope>NUCLEOTIDE SEQUENCE</scope>
    <source>
        <strain evidence="7">10192</strain>
    </source>
</reference>
<keyword evidence="4" id="KW-0547">Nucleotide-binding</keyword>
<dbReference type="GO" id="GO:0000166">
    <property type="term" value="F:nucleotide binding"/>
    <property type="evidence" value="ECO:0007669"/>
    <property type="project" value="UniProtKB-KW"/>
</dbReference>
<evidence type="ECO:0000313" key="7">
    <source>
        <dbReference type="EMBL" id="MBO8431312.1"/>
    </source>
</evidence>
<comment type="catalytic activity">
    <reaction evidence="5">
        <text>a 2'-deoxyribonucleoside 5'-diphosphate + [thioredoxin]-disulfide + H2O = a ribonucleoside 5'-diphosphate + [thioredoxin]-dithiol</text>
        <dbReference type="Rhea" id="RHEA:23252"/>
        <dbReference type="Rhea" id="RHEA-COMP:10698"/>
        <dbReference type="Rhea" id="RHEA-COMP:10700"/>
        <dbReference type="ChEBI" id="CHEBI:15377"/>
        <dbReference type="ChEBI" id="CHEBI:29950"/>
        <dbReference type="ChEBI" id="CHEBI:50058"/>
        <dbReference type="ChEBI" id="CHEBI:57930"/>
        <dbReference type="ChEBI" id="CHEBI:73316"/>
        <dbReference type="EC" id="1.17.4.1"/>
    </reaction>
</comment>
<keyword evidence="3" id="KW-0237">DNA synthesis</keyword>
<name>A0A9D9DNT2_9BACT</name>
<feature type="domain" description="TSCPD" evidence="6">
    <location>
        <begin position="12"/>
        <end position="88"/>
    </location>
</feature>
<proteinExistence type="inferred from homology"/>
<evidence type="ECO:0000256" key="2">
    <source>
        <dbReference type="ARBA" id="ARBA00012274"/>
    </source>
</evidence>
<protein>
    <recommendedName>
        <fullName evidence="2">ribonucleoside-diphosphate reductase</fullName>
        <ecNumber evidence="2">1.17.4.1</ecNumber>
    </recommendedName>
</protein>
<dbReference type="GO" id="GO:0071897">
    <property type="term" value="P:DNA biosynthetic process"/>
    <property type="evidence" value="ECO:0007669"/>
    <property type="project" value="UniProtKB-KW"/>
</dbReference>
<dbReference type="InterPro" id="IPR024434">
    <property type="entry name" value="TSCPD_dom"/>
</dbReference>
<dbReference type="Proteomes" id="UP000823632">
    <property type="component" value="Unassembled WGS sequence"/>
</dbReference>
<evidence type="ECO:0000256" key="4">
    <source>
        <dbReference type="ARBA" id="ARBA00022741"/>
    </source>
</evidence>
<sequence length="97" mass="10551">MSDNESGQTEIIRYKTSGTCCGMIQVAIRDGIIEDAMFAGGCNGNLKGIKSLIKGMKTDDVIEKLSGIRCGEKMTSCPDQLAKCLIEYKNSKLRQVV</sequence>
<reference evidence="7" key="1">
    <citation type="submission" date="2020-10" db="EMBL/GenBank/DDBJ databases">
        <authorList>
            <person name="Gilroy R."/>
        </authorList>
    </citation>
    <scope>NUCLEOTIDE SEQUENCE</scope>
    <source>
        <strain evidence="7">10192</strain>
    </source>
</reference>
<organism evidence="7 8">
    <name type="scientific">Candidatus Scatousia excrementipullorum</name>
    <dbReference type="NCBI Taxonomy" id="2840936"/>
    <lineage>
        <taxon>Bacteria</taxon>
        <taxon>Candidatus Scatousia</taxon>
    </lineage>
</organism>
<accession>A0A9D9DNT2</accession>
<dbReference type="InterPro" id="IPR023806">
    <property type="entry name" value="CHP03905"/>
</dbReference>
<comment type="caution">
    <text evidence="7">The sequence shown here is derived from an EMBL/GenBank/DDBJ whole genome shotgun (WGS) entry which is preliminary data.</text>
</comment>
<evidence type="ECO:0000256" key="3">
    <source>
        <dbReference type="ARBA" id="ARBA00022634"/>
    </source>
</evidence>
<evidence type="ECO:0000313" key="8">
    <source>
        <dbReference type="Proteomes" id="UP000823632"/>
    </source>
</evidence>
<comment type="similarity">
    <text evidence="1">Belongs to the ribonucleoside diphosphate reductase class-2 family.</text>
</comment>
<evidence type="ECO:0000259" key="6">
    <source>
        <dbReference type="Pfam" id="PF12637"/>
    </source>
</evidence>
<dbReference type="GO" id="GO:0004748">
    <property type="term" value="F:ribonucleoside-diphosphate reductase activity, thioredoxin disulfide as acceptor"/>
    <property type="evidence" value="ECO:0007669"/>
    <property type="project" value="UniProtKB-EC"/>
</dbReference>
<dbReference type="AlphaFoldDB" id="A0A9D9DNT2"/>
<evidence type="ECO:0000256" key="5">
    <source>
        <dbReference type="ARBA" id="ARBA00047754"/>
    </source>
</evidence>
<dbReference type="NCBIfam" id="TIGR03905">
    <property type="entry name" value="TIGR03905_4_Cys"/>
    <property type="match status" value="1"/>
</dbReference>
<dbReference type="EC" id="1.17.4.1" evidence="2"/>
<gene>
    <name evidence="7" type="ORF">IAC76_07990</name>
</gene>
<dbReference type="EMBL" id="JADIND010000176">
    <property type="protein sequence ID" value="MBO8431312.1"/>
    <property type="molecule type" value="Genomic_DNA"/>
</dbReference>